<proteinExistence type="predicted"/>
<protein>
    <submittedName>
        <fullName evidence="6">HTH-type transcriptional regulator YbbH</fullName>
    </submittedName>
</protein>
<organism evidence="6 7">
    <name type="scientific">Halobacillus andaensis</name>
    <dbReference type="NCBI Taxonomy" id="1176239"/>
    <lineage>
        <taxon>Bacteria</taxon>
        <taxon>Bacillati</taxon>
        <taxon>Bacillota</taxon>
        <taxon>Bacilli</taxon>
        <taxon>Bacillales</taxon>
        <taxon>Bacillaceae</taxon>
        <taxon>Halobacillus</taxon>
    </lineage>
</organism>
<keyword evidence="2" id="KW-0238">DNA-binding</keyword>
<dbReference type="GO" id="GO:0003700">
    <property type="term" value="F:DNA-binding transcription factor activity"/>
    <property type="evidence" value="ECO:0007669"/>
    <property type="project" value="InterPro"/>
</dbReference>
<dbReference type="SUPFAM" id="SSF46689">
    <property type="entry name" value="Homeodomain-like"/>
    <property type="match status" value="1"/>
</dbReference>
<dbReference type="GO" id="GO:1901135">
    <property type="term" value="P:carbohydrate derivative metabolic process"/>
    <property type="evidence" value="ECO:0007669"/>
    <property type="project" value="InterPro"/>
</dbReference>
<name>A0A917F0K6_HALAA</name>
<dbReference type="Gene3D" id="1.10.10.10">
    <property type="entry name" value="Winged helix-like DNA-binding domain superfamily/Winged helix DNA-binding domain"/>
    <property type="match status" value="1"/>
</dbReference>
<feature type="domain" description="HTH rpiR-type" evidence="4">
    <location>
        <begin position="5"/>
        <end position="81"/>
    </location>
</feature>
<dbReference type="PROSITE" id="PS51071">
    <property type="entry name" value="HTH_RPIR"/>
    <property type="match status" value="1"/>
</dbReference>
<evidence type="ECO:0000256" key="1">
    <source>
        <dbReference type="ARBA" id="ARBA00023015"/>
    </source>
</evidence>
<dbReference type="InterPro" id="IPR000281">
    <property type="entry name" value="HTH_RpiR"/>
</dbReference>
<dbReference type="RefSeq" id="WP_188378564.1">
    <property type="nucleotide sequence ID" value="NZ_BMEL01000004.1"/>
</dbReference>
<dbReference type="CDD" id="cd05013">
    <property type="entry name" value="SIS_RpiR"/>
    <property type="match status" value="1"/>
</dbReference>
<reference evidence="6" key="2">
    <citation type="submission" date="2020-09" db="EMBL/GenBank/DDBJ databases">
        <authorList>
            <person name="Sun Q."/>
            <person name="Zhou Y."/>
        </authorList>
    </citation>
    <scope>NUCLEOTIDE SEQUENCE</scope>
    <source>
        <strain evidence="6">CGMCC 1.12153</strain>
    </source>
</reference>
<dbReference type="InterPro" id="IPR046348">
    <property type="entry name" value="SIS_dom_sf"/>
</dbReference>
<dbReference type="PANTHER" id="PTHR30514:SF10">
    <property type="entry name" value="MURR_RPIR FAMILY TRANSCRIPTIONAL REGULATOR"/>
    <property type="match status" value="1"/>
</dbReference>
<dbReference type="InterPro" id="IPR001347">
    <property type="entry name" value="SIS_dom"/>
</dbReference>
<dbReference type="Pfam" id="PF01380">
    <property type="entry name" value="SIS"/>
    <property type="match status" value="1"/>
</dbReference>
<dbReference type="InterPro" id="IPR047640">
    <property type="entry name" value="RpiR-like"/>
</dbReference>
<dbReference type="Gene3D" id="3.40.50.10490">
    <property type="entry name" value="Glucose-6-phosphate isomerase like protein, domain 1"/>
    <property type="match status" value="1"/>
</dbReference>
<evidence type="ECO:0000256" key="3">
    <source>
        <dbReference type="ARBA" id="ARBA00023163"/>
    </source>
</evidence>
<reference evidence="6" key="1">
    <citation type="journal article" date="2014" name="Int. J. Syst. Evol. Microbiol.">
        <title>Complete genome sequence of Corynebacterium casei LMG S-19264T (=DSM 44701T), isolated from a smear-ripened cheese.</title>
        <authorList>
            <consortium name="US DOE Joint Genome Institute (JGI-PGF)"/>
            <person name="Walter F."/>
            <person name="Albersmeier A."/>
            <person name="Kalinowski J."/>
            <person name="Ruckert C."/>
        </authorList>
    </citation>
    <scope>NUCLEOTIDE SEQUENCE</scope>
    <source>
        <strain evidence="6">CGMCC 1.12153</strain>
    </source>
</reference>
<dbReference type="GO" id="GO:0003677">
    <property type="term" value="F:DNA binding"/>
    <property type="evidence" value="ECO:0007669"/>
    <property type="project" value="UniProtKB-KW"/>
</dbReference>
<dbReference type="GO" id="GO:0097367">
    <property type="term" value="F:carbohydrate derivative binding"/>
    <property type="evidence" value="ECO:0007669"/>
    <property type="project" value="InterPro"/>
</dbReference>
<keyword evidence="3" id="KW-0804">Transcription</keyword>
<evidence type="ECO:0000259" key="5">
    <source>
        <dbReference type="PROSITE" id="PS51464"/>
    </source>
</evidence>
<dbReference type="PANTHER" id="PTHR30514">
    <property type="entry name" value="GLUCOKINASE"/>
    <property type="match status" value="1"/>
</dbReference>
<dbReference type="Pfam" id="PF01418">
    <property type="entry name" value="HTH_6"/>
    <property type="match status" value="1"/>
</dbReference>
<feature type="domain" description="SIS" evidence="5">
    <location>
        <begin position="125"/>
        <end position="266"/>
    </location>
</feature>
<comment type="caution">
    <text evidence="6">The sequence shown here is derived from an EMBL/GenBank/DDBJ whole genome shotgun (WGS) entry which is preliminary data.</text>
</comment>
<evidence type="ECO:0000313" key="6">
    <source>
        <dbReference type="EMBL" id="GGF30869.1"/>
    </source>
</evidence>
<evidence type="ECO:0000313" key="7">
    <source>
        <dbReference type="Proteomes" id="UP000660110"/>
    </source>
</evidence>
<evidence type="ECO:0000259" key="4">
    <source>
        <dbReference type="PROSITE" id="PS51071"/>
    </source>
</evidence>
<dbReference type="Proteomes" id="UP000660110">
    <property type="component" value="Unassembled WGS sequence"/>
</dbReference>
<sequence>MSYISGGLSMLKSVEQSLPASEKKIAQYILSSPESVITMTVKELSEKSSTSSAAVIRLCKSLDLKGFQELKMRIAGDVQKPSTLEYRDIDKGESSHHIIEQMTHNGIQMLKETDEMLRREDVDQAVNEIHHAGAVHIFGVGASGLVAYDAQQKFLRAGRYAFYLQDSHLSYTSLSNASSTDVAIVISFSGETKEAVQFMKLAKKNNVKTISITKYGSSTLSQMADIPLYTSATEEAMIRSAATSSRLAQLHVIDVLFMTYVSNYYDEVIESLDRSRAAIDHKQ</sequence>
<dbReference type="PROSITE" id="PS51464">
    <property type="entry name" value="SIS"/>
    <property type="match status" value="1"/>
</dbReference>
<dbReference type="SUPFAM" id="SSF53697">
    <property type="entry name" value="SIS domain"/>
    <property type="match status" value="1"/>
</dbReference>
<keyword evidence="1" id="KW-0805">Transcription regulation</keyword>
<gene>
    <name evidence="6" type="primary">ybbH</name>
    <name evidence="6" type="ORF">GCM10010954_32530</name>
</gene>
<dbReference type="EMBL" id="BMEL01000004">
    <property type="protein sequence ID" value="GGF30869.1"/>
    <property type="molecule type" value="Genomic_DNA"/>
</dbReference>
<evidence type="ECO:0000256" key="2">
    <source>
        <dbReference type="ARBA" id="ARBA00023125"/>
    </source>
</evidence>
<accession>A0A917F0K6</accession>
<keyword evidence="7" id="KW-1185">Reference proteome</keyword>
<dbReference type="InterPro" id="IPR036388">
    <property type="entry name" value="WH-like_DNA-bd_sf"/>
</dbReference>
<dbReference type="AlphaFoldDB" id="A0A917F0K6"/>
<dbReference type="InterPro" id="IPR035472">
    <property type="entry name" value="RpiR-like_SIS"/>
</dbReference>
<dbReference type="InterPro" id="IPR009057">
    <property type="entry name" value="Homeodomain-like_sf"/>
</dbReference>